<dbReference type="FunFam" id="2.60.120.920:FF:000004">
    <property type="entry name" value="Butyrophilin subfamily 1 member A1"/>
    <property type="match status" value="1"/>
</dbReference>
<dbReference type="STRING" id="30611.ENSOGAP00000021871"/>
<keyword evidence="2 4" id="KW-0863">Zinc-finger</keyword>
<evidence type="ECO:0000256" key="1">
    <source>
        <dbReference type="ARBA" id="ARBA00022723"/>
    </source>
</evidence>
<dbReference type="Pfam" id="PF13765">
    <property type="entry name" value="PRY"/>
    <property type="match status" value="1"/>
</dbReference>
<dbReference type="PROSITE" id="PS50188">
    <property type="entry name" value="B302_SPRY"/>
    <property type="match status" value="1"/>
</dbReference>
<name>H0Y0H8_OTOGA</name>
<keyword evidence="3" id="KW-0862">Zinc</keyword>
<feature type="domain" description="B30.2/SPRY" evidence="7">
    <location>
        <begin position="282"/>
        <end position="470"/>
    </location>
</feature>
<dbReference type="InterPro" id="IPR013320">
    <property type="entry name" value="ConA-like_dom_sf"/>
</dbReference>
<evidence type="ECO:0000313" key="8">
    <source>
        <dbReference type="Ensembl" id="ENSOGAP00000021871.1"/>
    </source>
</evidence>
<dbReference type="InterPro" id="IPR003879">
    <property type="entry name" value="Butyrophylin_SPRY"/>
</dbReference>
<dbReference type="SUPFAM" id="SSF49899">
    <property type="entry name" value="Concanavalin A-like lectins/glucanases"/>
    <property type="match status" value="1"/>
</dbReference>
<dbReference type="InterPro" id="IPR043136">
    <property type="entry name" value="B30.2/SPRY_sf"/>
</dbReference>
<dbReference type="Pfam" id="PF00643">
    <property type="entry name" value="zf-B_box"/>
    <property type="match status" value="1"/>
</dbReference>
<dbReference type="eggNOG" id="KOG2177">
    <property type="taxonomic scope" value="Eukaryota"/>
</dbReference>
<dbReference type="InterPro" id="IPR017907">
    <property type="entry name" value="Znf_RING_CS"/>
</dbReference>
<dbReference type="Proteomes" id="UP000005225">
    <property type="component" value="Unassembled WGS sequence"/>
</dbReference>
<reference evidence="8" key="3">
    <citation type="submission" date="2025-09" db="UniProtKB">
        <authorList>
            <consortium name="Ensembl"/>
        </authorList>
    </citation>
    <scope>IDENTIFICATION</scope>
</reference>
<dbReference type="InterPro" id="IPR003877">
    <property type="entry name" value="SPRY_dom"/>
</dbReference>
<dbReference type="InterPro" id="IPR001841">
    <property type="entry name" value="Znf_RING"/>
</dbReference>
<protein>
    <submittedName>
        <fullName evidence="8">Tripartite motif containing 75</fullName>
    </submittedName>
</protein>
<dbReference type="InParanoid" id="H0Y0H8"/>
<feature type="domain" description="RING-type" evidence="5">
    <location>
        <begin position="22"/>
        <end position="63"/>
    </location>
</feature>
<dbReference type="Ensembl" id="ENSOGAT00000013816.2">
    <property type="protein sequence ID" value="ENSOGAP00000021871.1"/>
    <property type="gene ID" value="ENSOGAG00000013813.2"/>
</dbReference>
<dbReference type="SUPFAM" id="SSF57850">
    <property type="entry name" value="RING/U-box"/>
    <property type="match status" value="1"/>
</dbReference>
<dbReference type="PROSITE" id="PS00518">
    <property type="entry name" value="ZF_RING_1"/>
    <property type="match status" value="1"/>
</dbReference>
<evidence type="ECO:0000256" key="4">
    <source>
        <dbReference type="PROSITE-ProRule" id="PRU00024"/>
    </source>
</evidence>
<dbReference type="InterPro" id="IPR006574">
    <property type="entry name" value="PRY"/>
</dbReference>
<reference evidence="8" key="2">
    <citation type="submission" date="2025-08" db="UniProtKB">
        <authorList>
            <consortium name="Ensembl"/>
        </authorList>
    </citation>
    <scope>IDENTIFICATION</scope>
</reference>
<dbReference type="Pfam" id="PF00622">
    <property type="entry name" value="SPRY"/>
    <property type="match status" value="1"/>
</dbReference>
<dbReference type="HOGENOM" id="CLU_013137_0_3_1"/>
<dbReference type="GO" id="GO:0008270">
    <property type="term" value="F:zinc ion binding"/>
    <property type="evidence" value="ECO:0007669"/>
    <property type="project" value="UniProtKB-KW"/>
</dbReference>
<dbReference type="CDD" id="cd15829">
    <property type="entry name" value="SPRY_PRY_TRIM75"/>
    <property type="match status" value="1"/>
</dbReference>
<gene>
    <name evidence="8" type="primary">TRIM60</name>
</gene>
<accession>H0Y0H8</accession>
<reference evidence="9" key="1">
    <citation type="submission" date="2011-03" db="EMBL/GenBank/DDBJ databases">
        <title>Version 3 of the genome sequence of Otolemur garnettii (Bushbaby).</title>
        <authorList>
            <consortium name="The Broad Institute Genome Sequencing Platform"/>
            <person name="Di Palma F."/>
            <person name="Johnson J."/>
            <person name="Lander E.S."/>
            <person name="Lindblad-Toh K."/>
            <person name="Jaffe D.B."/>
            <person name="Gnerre S."/>
            <person name="MacCallum I."/>
            <person name="Przybylski D."/>
            <person name="Ribeiro F.J."/>
            <person name="Burton J.N."/>
            <person name="Walker B.J."/>
            <person name="Sharpe T."/>
            <person name="Hall G."/>
        </authorList>
    </citation>
    <scope>NUCLEOTIDE SEQUENCE [LARGE SCALE GENOMIC DNA]</scope>
</reference>
<evidence type="ECO:0000256" key="3">
    <source>
        <dbReference type="ARBA" id="ARBA00022833"/>
    </source>
</evidence>
<dbReference type="PROSITE" id="PS50089">
    <property type="entry name" value="ZF_RING_2"/>
    <property type="match status" value="1"/>
</dbReference>
<dbReference type="SMART" id="SM00184">
    <property type="entry name" value="RING"/>
    <property type="match status" value="1"/>
</dbReference>
<dbReference type="PRINTS" id="PR01407">
    <property type="entry name" value="BUTYPHLNCDUF"/>
</dbReference>
<organism evidence="8 9">
    <name type="scientific">Otolemur garnettii</name>
    <name type="common">Small-eared galago</name>
    <name type="synonym">Garnett's greater bushbaby</name>
    <dbReference type="NCBI Taxonomy" id="30611"/>
    <lineage>
        <taxon>Eukaryota</taxon>
        <taxon>Metazoa</taxon>
        <taxon>Chordata</taxon>
        <taxon>Craniata</taxon>
        <taxon>Vertebrata</taxon>
        <taxon>Euteleostomi</taxon>
        <taxon>Mammalia</taxon>
        <taxon>Eutheria</taxon>
        <taxon>Euarchontoglires</taxon>
        <taxon>Primates</taxon>
        <taxon>Strepsirrhini</taxon>
        <taxon>Lorisiformes</taxon>
        <taxon>Galagidae</taxon>
        <taxon>Otolemur</taxon>
    </lineage>
</organism>
<dbReference type="PANTHER" id="PTHR24103">
    <property type="entry name" value="E3 UBIQUITIN-PROTEIN LIGASE TRIM"/>
    <property type="match status" value="1"/>
</dbReference>
<dbReference type="SMART" id="SM00449">
    <property type="entry name" value="SPRY"/>
    <property type="match status" value="1"/>
</dbReference>
<feature type="domain" description="B box-type" evidence="6">
    <location>
        <begin position="98"/>
        <end position="139"/>
    </location>
</feature>
<dbReference type="OMA" id="CVRFTKR"/>
<dbReference type="InterPro" id="IPR035785">
    <property type="entry name" value="SPRY/PRY_TRIM75"/>
</dbReference>
<dbReference type="Gene3D" id="3.30.40.10">
    <property type="entry name" value="Zinc/RING finger domain, C3HC4 (zinc finger)"/>
    <property type="match status" value="1"/>
</dbReference>
<dbReference type="InterPro" id="IPR001870">
    <property type="entry name" value="B30.2/SPRY"/>
</dbReference>
<dbReference type="PROSITE" id="PS50119">
    <property type="entry name" value="ZF_BBOX"/>
    <property type="match status" value="1"/>
</dbReference>
<dbReference type="InterPro" id="IPR000315">
    <property type="entry name" value="Znf_B-box"/>
</dbReference>
<dbReference type="CDD" id="cd16607">
    <property type="entry name" value="RING-HC_TRIM60-like_C-IV"/>
    <property type="match status" value="1"/>
</dbReference>
<evidence type="ECO:0000259" key="5">
    <source>
        <dbReference type="PROSITE" id="PS50089"/>
    </source>
</evidence>
<sequence length="470" mass="53897">TFTYSPMAVAAAVAGFQAEAKCPICLDYLRDPVTIECGHNFCRSCIQQSWADLQDSFPCPVCRHQCQEGHFRSNTQLGRMIEIAKLLHTPQSNKKRQEETPLCEKHSQVLNVFCEEDLAVLCSLCTEAPEHQAHHVRPIEEAASHHRRRLRSYMPSLKKQLVDLQKLISSQRKKPLELRAMVENQRQELSSEFEHLNQFLEREQHAVFSRLAEEEEDIQQKLSANITEFTNYVATLKSQLSKVEELSVLSEVELLSQIKTFYRSENEVSPLVFSIHLKKEGCSFPPQYSALQRIIKKFKVDVILDPETAHPNLIISEDKKCVRFTKKKQKVPDFPQRFTVKPVVLGFPYFYSGRHFWKVEVGDQSEWAIGVCKDSLPTKTRKPPSPRQGCWSIQLRDGGYDAPGAVPTPLQLEVEARGIGVFLDYELGEISFYNMTEKSHICTYSDTFSEPLRPYFRVGPTSKPLKICTE</sequence>
<dbReference type="Pfam" id="PF15227">
    <property type="entry name" value="zf-C3HC4_4"/>
    <property type="match status" value="1"/>
</dbReference>
<dbReference type="AlphaFoldDB" id="H0Y0H8"/>
<dbReference type="GeneTree" id="ENSGT00940000162839"/>
<keyword evidence="1" id="KW-0479">Metal-binding</keyword>
<proteinExistence type="predicted"/>
<dbReference type="SUPFAM" id="SSF57845">
    <property type="entry name" value="B-box zinc-binding domain"/>
    <property type="match status" value="1"/>
</dbReference>
<dbReference type="InterPro" id="IPR013083">
    <property type="entry name" value="Znf_RING/FYVE/PHD"/>
</dbReference>
<evidence type="ECO:0000259" key="6">
    <source>
        <dbReference type="PROSITE" id="PS50119"/>
    </source>
</evidence>
<dbReference type="SMART" id="SM00589">
    <property type="entry name" value="PRY"/>
    <property type="match status" value="1"/>
</dbReference>
<dbReference type="EMBL" id="AAQR03163064">
    <property type="status" value="NOT_ANNOTATED_CDS"/>
    <property type="molecule type" value="Genomic_DNA"/>
</dbReference>
<dbReference type="InterPro" id="IPR050143">
    <property type="entry name" value="TRIM/RBCC"/>
</dbReference>
<dbReference type="Gene3D" id="3.30.160.60">
    <property type="entry name" value="Classic Zinc Finger"/>
    <property type="match status" value="1"/>
</dbReference>
<evidence type="ECO:0000313" key="9">
    <source>
        <dbReference type="Proteomes" id="UP000005225"/>
    </source>
</evidence>
<evidence type="ECO:0000256" key="2">
    <source>
        <dbReference type="ARBA" id="ARBA00022771"/>
    </source>
</evidence>
<dbReference type="SMART" id="SM00336">
    <property type="entry name" value="BBOX"/>
    <property type="match status" value="1"/>
</dbReference>
<evidence type="ECO:0000259" key="7">
    <source>
        <dbReference type="PROSITE" id="PS50188"/>
    </source>
</evidence>
<dbReference type="Gene3D" id="2.60.120.920">
    <property type="match status" value="1"/>
</dbReference>
<keyword evidence="9" id="KW-1185">Reference proteome</keyword>